<dbReference type="Pfam" id="PF03500">
    <property type="entry name" value="Cellsynth_D"/>
    <property type="match status" value="1"/>
</dbReference>
<dbReference type="InterPro" id="IPR022798">
    <property type="entry name" value="BcsD_bac"/>
</dbReference>
<dbReference type="Gene3D" id="3.30.70.2590">
    <property type="match status" value="1"/>
</dbReference>
<sequence>MALELSAGLPSEEIRALFKRIGSHMAQAMPLARCDSLQELQAEFNARWASIAWGFSSLREEEDFLEIIHACSPLAVAFGPASSEWISGFFEGAYQVWFAAQGIPSVLRVRAEEPAITSAASQIVLRLSRVHP</sequence>
<gene>
    <name evidence="1" type="ORF">J2W36_002715</name>
</gene>
<evidence type="ECO:0008006" key="3">
    <source>
        <dbReference type="Google" id="ProtNLM"/>
    </source>
</evidence>
<comment type="caution">
    <text evidence="1">The sequence shown here is derived from an EMBL/GenBank/DDBJ whole genome shotgun (WGS) entry which is preliminary data.</text>
</comment>
<proteinExistence type="predicted"/>
<evidence type="ECO:0000313" key="2">
    <source>
        <dbReference type="Proteomes" id="UP001226867"/>
    </source>
</evidence>
<reference evidence="1 2" key="1">
    <citation type="submission" date="2023-07" db="EMBL/GenBank/DDBJ databases">
        <title>Sorghum-associated microbial communities from plants grown in Nebraska, USA.</title>
        <authorList>
            <person name="Schachtman D."/>
        </authorList>
    </citation>
    <scope>NUCLEOTIDE SEQUENCE [LARGE SCALE GENOMIC DNA]</scope>
    <source>
        <strain evidence="1 2">DS1607</strain>
    </source>
</reference>
<accession>A0ABT9S7X8</accession>
<evidence type="ECO:0000313" key="1">
    <source>
        <dbReference type="EMBL" id="MDP9900449.1"/>
    </source>
</evidence>
<protein>
    <recommendedName>
        <fullName evidence="3">Cellulose synthase</fullName>
    </recommendedName>
</protein>
<name>A0ABT9S7X8_9BURK</name>
<dbReference type="EMBL" id="JAUSRO010000008">
    <property type="protein sequence ID" value="MDP9900449.1"/>
    <property type="molecule type" value="Genomic_DNA"/>
</dbReference>
<dbReference type="Proteomes" id="UP001226867">
    <property type="component" value="Unassembled WGS sequence"/>
</dbReference>
<organism evidence="1 2">
    <name type="scientific">Variovorax ginsengisoli</name>
    <dbReference type="NCBI Taxonomy" id="363844"/>
    <lineage>
        <taxon>Bacteria</taxon>
        <taxon>Pseudomonadati</taxon>
        <taxon>Pseudomonadota</taxon>
        <taxon>Betaproteobacteria</taxon>
        <taxon>Burkholderiales</taxon>
        <taxon>Comamonadaceae</taxon>
        <taxon>Variovorax</taxon>
    </lineage>
</organism>
<keyword evidence="2" id="KW-1185">Reference proteome</keyword>
<dbReference type="InterPro" id="IPR038470">
    <property type="entry name" value="Cellsynth_D_sf"/>
</dbReference>